<dbReference type="GO" id="GO:0140359">
    <property type="term" value="F:ABC-type transporter activity"/>
    <property type="evidence" value="ECO:0007669"/>
    <property type="project" value="InterPro"/>
</dbReference>
<name>A0AB39FSF3_9BURK</name>
<sequence>MTILQLVRGFWSHLTVRRKRQLGVLVVLMVLASFAEVLSLGAVLPFLGVLTQPDEVFSHPAIQPLLSWLHITNPQSLLLPITLSFIFAALLAGGMRLLLLYVQTKLSFVIGADFSYQIYRRTLYQPYAVHVSRNSSEVISGVTTKVSMIINYFLMPILILIGSAVVLAAILIALLAVNPLMSLAAFLGFGAIYGVVILVTRNRLAVCSQSIATESDQVVKVLQEGLGGIRDVLLDGLQETYCQKYRLADIPLRHALASSVIIGGSPRFAAEALGMAFIAILAYVMAQQEGGLTGAVALLGVLALGAQRMLPVLQQGYQSIVQLRSGRHALEDALGLLGQPINMKIYDQSARELPFERSIRLENLGFRYNTQSPLVLQDLNLSIAHGSRIGFIGATGSGKSTLLDIFMGLLSPTTGRLWIDDVPLGPATQRAWQHHIAHVPQSIYLADASIAENIAFGLPASQIDMDRVRQAARQAQIADHIESLAEGYDAYVGERGVRLSGGQRQRIGIARALYKRAKVIVFDEATSALDNETESAVMDAIDGLGQDLTILMIAHRLSTLRRCDWIVELSRGRIVRMGTYVDIVGQGQD</sequence>
<keyword evidence="7 17" id="KW-0067">ATP-binding</keyword>
<dbReference type="PANTHER" id="PTHR24221">
    <property type="entry name" value="ATP-BINDING CASSETTE SUB-FAMILY B"/>
    <property type="match status" value="1"/>
</dbReference>
<reference evidence="17" key="1">
    <citation type="submission" date="2024-05" db="EMBL/GenBank/DDBJ databases">
        <authorList>
            <person name="Luo Y.-C."/>
            <person name="Nicholds J."/>
            <person name="Mortimer T."/>
            <person name="Maboni G."/>
        </authorList>
    </citation>
    <scope>NUCLEOTIDE SEQUENCE</scope>
    <source>
        <strain evidence="17">141555</strain>
        <strain evidence="16">151836</strain>
    </source>
</reference>
<feature type="transmembrane region" description="Helical" evidence="13">
    <location>
        <begin position="180"/>
        <end position="200"/>
    </location>
</feature>
<evidence type="ECO:0000313" key="17">
    <source>
        <dbReference type="EMBL" id="XDJ80985.1"/>
    </source>
</evidence>
<dbReference type="PROSITE" id="PS00211">
    <property type="entry name" value="ABC_TRANSPORTER_1"/>
    <property type="match status" value="1"/>
</dbReference>
<evidence type="ECO:0000256" key="13">
    <source>
        <dbReference type="SAM" id="Phobius"/>
    </source>
</evidence>
<dbReference type="GO" id="GO:0005886">
    <property type="term" value="C:plasma membrane"/>
    <property type="evidence" value="ECO:0007669"/>
    <property type="project" value="UniProtKB-SubCell"/>
</dbReference>
<dbReference type="Gene3D" id="1.20.1560.10">
    <property type="entry name" value="ABC transporter type 1, transmembrane domain"/>
    <property type="match status" value="1"/>
</dbReference>
<feature type="transmembrane region" description="Helical" evidence="13">
    <location>
        <begin position="77"/>
        <end position="99"/>
    </location>
</feature>
<dbReference type="InterPro" id="IPR036640">
    <property type="entry name" value="ABC1_TM_sf"/>
</dbReference>
<proteinExistence type="inferred from homology"/>
<dbReference type="PROSITE" id="PS50929">
    <property type="entry name" value="ABC_TM1F"/>
    <property type="match status" value="1"/>
</dbReference>
<dbReference type="InterPro" id="IPR027417">
    <property type="entry name" value="P-loop_NTPase"/>
</dbReference>
<dbReference type="AlphaFoldDB" id="A0AB39FSF3"/>
<dbReference type="SUPFAM" id="SSF52540">
    <property type="entry name" value="P-loop containing nucleoside triphosphate hydrolases"/>
    <property type="match status" value="1"/>
</dbReference>
<dbReference type="PROSITE" id="PS50893">
    <property type="entry name" value="ABC_TRANSPORTER_2"/>
    <property type="match status" value="1"/>
</dbReference>
<evidence type="ECO:0000256" key="11">
    <source>
        <dbReference type="ARBA" id="ARBA00061173"/>
    </source>
</evidence>
<dbReference type="GO" id="GO:0031640">
    <property type="term" value="P:killing of cells of another organism"/>
    <property type="evidence" value="ECO:0007669"/>
    <property type="project" value="UniProtKB-KW"/>
</dbReference>
<keyword evidence="9 13" id="KW-0472">Membrane</keyword>
<protein>
    <recommendedName>
        <fullName evidence="12">Cyclolysin secretion/processing ATP-binding protein CyaB</fullName>
    </recommendedName>
</protein>
<dbReference type="SUPFAM" id="SSF90123">
    <property type="entry name" value="ABC transporter transmembrane region"/>
    <property type="match status" value="1"/>
</dbReference>
<dbReference type="FunFam" id="3.40.50.300:FF:000299">
    <property type="entry name" value="ABC transporter ATP-binding protein/permease"/>
    <property type="match status" value="1"/>
</dbReference>
<evidence type="ECO:0000256" key="8">
    <source>
        <dbReference type="ARBA" id="ARBA00022989"/>
    </source>
</evidence>
<evidence type="ECO:0000256" key="4">
    <source>
        <dbReference type="ARBA" id="ARBA00022692"/>
    </source>
</evidence>
<keyword evidence="5" id="KW-0204">Cytolysis</keyword>
<comment type="similarity">
    <text evidence="11">Belongs to the ABC transporter superfamily. Cyclolysin exporter (TC 3.A.1.109.2) family.</text>
</comment>
<comment type="function">
    <text evidence="10">Involved in the export of calmodulin-sensitive adenylate cyclase-hemolysin (cyclolysin).</text>
</comment>
<feature type="domain" description="ABC transmembrane type-1" evidence="15">
    <location>
        <begin position="24"/>
        <end position="319"/>
    </location>
</feature>
<dbReference type="InterPro" id="IPR003593">
    <property type="entry name" value="AAA+_ATPase"/>
</dbReference>
<evidence type="ECO:0000256" key="1">
    <source>
        <dbReference type="ARBA" id="ARBA00004651"/>
    </source>
</evidence>
<keyword evidence="3" id="KW-1003">Cell membrane</keyword>
<feature type="domain" description="ABC transporter" evidence="14">
    <location>
        <begin position="359"/>
        <end position="589"/>
    </location>
</feature>
<dbReference type="InterPro" id="IPR011527">
    <property type="entry name" value="ABC1_TM_dom"/>
</dbReference>
<evidence type="ECO:0000256" key="12">
    <source>
        <dbReference type="ARBA" id="ARBA00072252"/>
    </source>
</evidence>
<evidence type="ECO:0000256" key="2">
    <source>
        <dbReference type="ARBA" id="ARBA00022448"/>
    </source>
</evidence>
<dbReference type="InterPro" id="IPR017871">
    <property type="entry name" value="ABC_transporter-like_CS"/>
</dbReference>
<dbReference type="Pfam" id="PF00664">
    <property type="entry name" value="ABC_membrane"/>
    <property type="match status" value="1"/>
</dbReference>
<dbReference type="InterPro" id="IPR003439">
    <property type="entry name" value="ABC_transporter-like_ATP-bd"/>
</dbReference>
<evidence type="ECO:0000256" key="9">
    <source>
        <dbReference type="ARBA" id="ARBA00023136"/>
    </source>
</evidence>
<keyword evidence="2" id="KW-0813">Transport</keyword>
<organism evidence="17">
    <name type="scientific">Castellaniella ginsengisoli</name>
    <dbReference type="NCBI Taxonomy" id="546114"/>
    <lineage>
        <taxon>Bacteria</taxon>
        <taxon>Pseudomonadati</taxon>
        <taxon>Pseudomonadota</taxon>
        <taxon>Betaproteobacteria</taxon>
        <taxon>Burkholderiales</taxon>
        <taxon>Alcaligenaceae</taxon>
        <taxon>Castellaniella</taxon>
    </lineage>
</organism>
<dbReference type="PANTHER" id="PTHR24221:SF654">
    <property type="entry name" value="ATP-BINDING CASSETTE SUB-FAMILY B MEMBER 6"/>
    <property type="match status" value="1"/>
</dbReference>
<evidence type="ECO:0000313" key="16">
    <source>
        <dbReference type="EMBL" id="XDJ47343.1"/>
    </source>
</evidence>
<evidence type="ECO:0000256" key="10">
    <source>
        <dbReference type="ARBA" id="ARBA00055355"/>
    </source>
</evidence>
<feature type="transmembrane region" description="Helical" evidence="13">
    <location>
        <begin position="152"/>
        <end position="174"/>
    </location>
</feature>
<keyword evidence="8 13" id="KW-1133">Transmembrane helix</keyword>
<evidence type="ECO:0000259" key="15">
    <source>
        <dbReference type="PROSITE" id="PS50929"/>
    </source>
</evidence>
<gene>
    <name evidence="16" type="ORF">ABRZ04_13770</name>
    <name evidence="17" type="ORF">ABRZ07_05640</name>
</gene>
<evidence type="ECO:0000256" key="6">
    <source>
        <dbReference type="ARBA" id="ARBA00022741"/>
    </source>
</evidence>
<evidence type="ECO:0000256" key="5">
    <source>
        <dbReference type="ARBA" id="ARBA00022735"/>
    </source>
</evidence>
<dbReference type="Gene3D" id="3.40.50.300">
    <property type="entry name" value="P-loop containing nucleotide triphosphate hydrolases"/>
    <property type="match status" value="1"/>
</dbReference>
<evidence type="ECO:0000256" key="3">
    <source>
        <dbReference type="ARBA" id="ARBA00022475"/>
    </source>
</evidence>
<keyword evidence="6" id="KW-0547">Nucleotide-binding</keyword>
<evidence type="ECO:0000259" key="14">
    <source>
        <dbReference type="PROSITE" id="PS50893"/>
    </source>
</evidence>
<dbReference type="InterPro" id="IPR039421">
    <property type="entry name" value="Type_1_exporter"/>
</dbReference>
<dbReference type="Pfam" id="PF00005">
    <property type="entry name" value="ABC_tran"/>
    <property type="match status" value="1"/>
</dbReference>
<comment type="subcellular location">
    <subcellularLocation>
        <location evidence="1">Cell membrane</location>
        <topology evidence="1">Multi-pass membrane protein</topology>
    </subcellularLocation>
</comment>
<dbReference type="RefSeq" id="WP_368639835.1">
    <property type="nucleotide sequence ID" value="NZ_CP158254.1"/>
</dbReference>
<keyword evidence="4 13" id="KW-0812">Transmembrane</keyword>
<dbReference type="GO" id="GO:0034040">
    <property type="term" value="F:ATPase-coupled lipid transmembrane transporter activity"/>
    <property type="evidence" value="ECO:0007669"/>
    <property type="project" value="TreeGrafter"/>
</dbReference>
<accession>A0AB39FSF3</accession>
<dbReference type="EMBL" id="CP158267">
    <property type="protein sequence ID" value="XDJ80985.1"/>
    <property type="molecule type" value="Genomic_DNA"/>
</dbReference>
<dbReference type="GO" id="GO:0016887">
    <property type="term" value="F:ATP hydrolysis activity"/>
    <property type="evidence" value="ECO:0007669"/>
    <property type="project" value="InterPro"/>
</dbReference>
<evidence type="ECO:0000256" key="7">
    <source>
        <dbReference type="ARBA" id="ARBA00022840"/>
    </source>
</evidence>
<feature type="transmembrane region" description="Helical" evidence="13">
    <location>
        <begin position="21"/>
        <end position="47"/>
    </location>
</feature>
<dbReference type="SMART" id="SM00382">
    <property type="entry name" value="AAA"/>
    <property type="match status" value="1"/>
</dbReference>
<dbReference type="GO" id="GO:0005524">
    <property type="term" value="F:ATP binding"/>
    <property type="evidence" value="ECO:0007669"/>
    <property type="project" value="UniProtKB-KW"/>
</dbReference>
<keyword evidence="5" id="KW-0354">Hemolysis</keyword>
<dbReference type="EMBL" id="CP158254">
    <property type="protein sequence ID" value="XDJ47343.1"/>
    <property type="molecule type" value="Genomic_DNA"/>
</dbReference>